<evidence type="ECO:0000313" key="2">
    <source>
        <dbReference type="EMBL" id="TXC63585.1"/>
    </source>
</evidence>
<dbReference type="AlphaFoldDB" id="A0A5C6TUL8"/>
<reference evidence="2 3" key="1">
    <citation type="journal article" date="2015" name="J. Microbiol.">
        <title>Sphingosinicella ginsenosidimutans sp. nov., with ginsenoside converting activity.</title>
        <authorList>
            <person name="Kim J.K."/>
            <person name="Kang M.S."/>
            <person name="Park S.C."/>
            <person name="Kim K.M."/>
            <person name="Choi K."/>
            <person name="Yoon M.H."/>
            <person name="Im W.T."/>
        </authorList>
    </citation>
    <scope>NUCLEOTIDE SEQUENCE [LARGE SCALE GENOMIC DNA]</scope>
    <source>
        <strain evidence="2 3">BS-11</strain>
    </source>
</reference>
<dbReference type="Proteomes" id="UP000321249">
    <property type="component" value="Unassembled WGS sequence"/>
</dbReference>
<accession>A0A5C6TUL8</accession>
<comment type="caution">
    <text evidence="2">The sequence shown here is derived from an EMBL/GenBank/DDBJ whole genome shotgun (WGS) entry which is preliminary data.</text>
</comment>
<dbReference type="Gene3D" id="3.30.1460.30">
    <property type="entry name" value="YgaC/TfoX-N like chaperone"/>
    <property type="match status" value="1"/>
</dbReference>
<dbReference type="RefSeq" id="WP_147042991.1">
    <property type="nucleotide sequence ID" value="NZ_BAABIR010000003.1"/>
</dbReference>
<dbReference type="InterPro" id="IPR007076">
    <property type="entry name" value="TfoX_N"/>
</dbReference>
<organism evidence="2 3">
    <name type="scientific">Allosphingosinicella ginsenosidimutans</name>
    <dbReference type="NCBI Taxonomy" id="1176539"/>
    <lineage>
        <taxon>Bacteria</taxon>
        <taxon>Pseudomonadati</taxon>
        <taxon>Pseudomonadota</taxon>
        <taxon>Alphaproteobacteria</taxon>
        <taxon>Sphingomonadales</taxon>
        <taxon>Sphingomonadaceae</taxon>
        <taxon>Allosphingosinicella</taxon>
    </lineage>
</organism>
<keyword evidence="3" id="KW-1185">Reference proteome</keyword>
<evidence type="ECO:0000259" key="1">
    <source>
        <dbReference type="Pfam" id="PF04993"/>
    </source>
</evidence>
<evidence type="ECO:0000313" key="3">
    <source>
        <dbReference type="Proteomes" id="UP000321249"/>
    </source>
</evidence>
<dbReference type="Pfam" id="PF04993">
    <property type="entry name" value="TfoX_N"/>
    <property type="match status" value="1"/>
</dbReference>
<dbReference type="SUPFAM" id="SSF159894">
    <property type="entry name" value="YgaC/TfoX-N like"/>
    <property type="match status" value="1"/>
</dbReference>
<name>A0A5C6TUL8_9SPHN</name>
<protein>
    <submittedName>
        <fullName evidence="2">TfoX/Sxy family protein</fullName>
    </submittedName>
</protein>
<dbReference type="OrthoDB" id="1524907at2"/>
<feature type="domain" description="TfoX N-terminal" evidence="1">
    <location>
        <begin position="13"/>
        <end position="105"/>
    </location>
</feature>
<proteinExistence type="predicted"/>
<sequence length="115" mass="13124">MSIDMGLYAWVQEALEPMGTVTMRKMMGGATLYLDGIIFAILHSDDIWFKADKETDAVWDAQGCPKFSITLKDGWVDVMNYRRAPIDVHDDAEAMQRWARLGVEAGMRRPIKRKT</sequence>
<dbReference type="EMBL" id="VOQQ01000001">
    <property type="protein sequence ID" value="TXC63585.1"/>
    <property type="molecule type" value="Genomic_DNA"/>
</dbReference>
<gene>
    <name evidence="2" type="ORF">FRZ32_07855</name>
</gene>